<evidence type="ECO:0000259" key="2">
    <source>
        <dbReference type="Pfam" id="PF01243"/>
    </source>
</evidence>
<dbReference type="Pfam" id="PF01243">
    <property type="entry name" value="PNPOx_N"/>
    <property type="match status" value="1"/>
</dbReference>
<keyword evidence="4" id="KW-1185">Reference proteome</keyword>
<dbReference type="AlphaFoldDB" id="A0A7W7ALD7"/>
<feature type="domain" description="Pyridoxamine 5'-phosphate oxidase N-terminal" evidence="2">
    <location>
        <begin position="63"/>
        <end position="181"/>
    </location>
</feature>
<dbReference type="InterPro" id="IPR011576">
    <property type="entry name" value="Pyridox_Oxase_N"/>
</dbReference>
<dbReference type="SUPFAM" id="SSF50475">
    <property type="entry name" value="FMN-binding split barrel"/>
    <property type="match status" value="1"/>
</dbReference>
<dbReference type="InterPro" id="IPR012349">
    <property type="entry name" value="Split_barrel_FMN-bd"/>
</dbReference>
<accession>A0A7W7ALD7</accession>
<comment type="caution">
    <text evidence="3">The sequence shown here is derived from an EMBL/GenBank/DDBJ whole genome shotgun (WGS) entry which is preliminary data.</text>
</comment>
<dbReference type="PANTHER" id="PTHR42815">
    <property type="entry name" value="FAD-BINDING, PUTATIVE (AFU_ORTHOLOGUE AFUA_6G07600)-RELATED"/>
    <property type="match status" value="1"/>
</dbReference>
<protein>
    <recommendedName>
        <fullName evidence="2">Pyridoxamine 5'-phosphate oxidase N-terminal domain-containing protein</fullName>
    </recommendedName>
</protein>
<dbReference type="NCBIfam" id="TIGR04025">
    <property type="entry name" value="PPOX_FMN_DR2398"/>
    <property type="match status" value="1"/>
</dbReference>
<evidence type="ECO:0000256" key="1">
    <source>
        <dbReference type="SAM" id="MobiDB-lite"/>
    </source>
</evidence>
<proteinExistence type="predicted"/>
<sequence length="235" mass="25039">MAGRTATGDDRPAGRAMVRGGGGVVDARDDGRIESLEALEALEALYGPVAQASIVKQADHIHPLYRPFIEAAPFVLLATAGPAGLDVSPRGDPPGFVVIEDARTLILPDRRAYNRIDSLRNILADPRVALLFLVPGIGETLRVQGVAEILADPALLARHAHDGRSPRSLLRIQVDSVFFQCSRAVLRAGLWAADRQVDRATLPSTGTILRTLSAEAIDGPAYDAALPGRLADTLY</sequence>
<organism evidence="3 4">
    <name type="scientific">Sphingomonas abaci</name>
    <dbReference type="NCBI Taxonomy" id="237611"/>
    <lineage>
        <taxon>Bacteria</taxon>
        <taxon>Pseudomonadati</taxon>
        <taxon>Pseudomonadota</taxon>
        <taxon>Alphaproteobacteria</taxon>
        <taxon>Sphingomonadales</taxon>
        <taxon>Sphingomonadaceae</taxon>
        <taxon>Sphingomonas</taxon>
    </lineage>
</organism>
<evidence type="ECO:0000313" key="4">
    <source>
        <dbReference type="Proteomes" id="UP000574769"/>
    </source>
</evidence>
<dbReference type="RefSeq" id="WP_246360648.1">
    <property type="nucleotide sequence ID" value="NZ_JACHNY010000007.1"/>
</dbReference>
<feature type="region of interest" description="Disordered" evidence="1">
    <location>
        <begin position="1"/>
        <end position="21"/>
    </location>
</feature>
<dbReference type="InterPro" id="IPR024029">
    <property type="entry name" value="Pyridox_Oxase_FMN-dep"/>
</dbReference>
<dbReference type="Gene3D" id="2.30.110.10">
    <property type="entry name" value="Electron Transport, Fmn-binding Protein, Chain A"/>
    <property type="match status" value="1"/>
</dbReference>
<reference evidence="3 4" key="1">
    <citation type="submission" date="2020-08" db="EMBL/GenBank/DDBJ databases">
        <title>Genomic Encyclopedia of Type Strains, Phase IV (KMG-IV): sequencing the most valuable type-strain genomes for metagenomic binning, comparative biology and taxonomic classification.</title>
        <authorList>
            <person name="Goeker M."/>
        </authorList>
    </citation>
    <scope>NUCLEOTIDE SEQUENCE [LARGE SCALE GENOMIC DNA]</scope>
    <source>
        <strain evidence="3 4">DSM 15867</strain>
    </source>
</reference>
<dbReference type="Proteomes" id="UP000574769">
    <property type="component" value="Unassembled WGS sequence"/>
</dbReference>
<dbReference type="EMBL" id="JACHNY010000007">
    <property type="protein sequence ID" value="MBB4619016.1"/>
    <property type="molecule type" value="Genomic_DNA"/>
</dbReference>
<gene>
    <name evidence="3" type="ORF">GGQ96_003166</name>
</gene>
<evidence type="ECO:0000313" key="3">
    <source>
        <dbReference type="EMBL" id="MBB4619016.1"/>
    </source>
</evidence>
<dbReference type="PANTHER" id="PTHR42815:SF2">
    <property type="entry name" value="FAD-BINDING, PUTATIVE (AFU_ORTHOLOGUE AFUA_6G07600)-RELATED"/>
    <property type="match status" value="1"/>
</dbReference>
<name>A0A7W7ALD7_9SPHN</name>